<feature type="region of interest" description="Disordered" evidence="1">
    <location>
        <begin position="263"/>
        <end position="292"/>
    </location>
</feature>
<accession>A0ABD3VCC0</accession>
<evidence type="ECO:0000313" key="3">
    <source>
        <dbReference type="Proteomes" id="UP001634394"/>
    </source>
</evidence>
<dbReference type="Proteomes" id="UP001634394">
    <property type="component" value="Unassembled WGS sequence"/>
</dbReference>
<gene>
    <name evidence="2" type="ORF">ACJMK2_008874</name>
</gene>
<evidence type="ECO:0000313" key="2">
    <source>
        <dbReference type="EMBL" id="KAL3858603.1"/>
    </source>
</evidence>
<name>A0ABD3VCC0_SINWO</name>
<comment type="caution">
    <text evidence="2">The sequence shown here is derived from an EMBL/GenBank/DDBJ whole genome shotgun (WGS) entry which is preliminary data.</text>
</comment>
<feature type="compositionally biased region" description="Acidic residues" evidence="1">
    <location>
        <begin position="129"/>
        <end position="151"/>
    </location>
</feature>
<evidence type="ECO:0000256" key="1">
    <source>
        <dbReference type="SAM" id="MobiDB-lite"/>
    </source>
</evidence>
<feature type="region of interest" description="Disordered" evidence="1">
    <location>
        <begin position="115"/>
        <end position="160"/>
    </location>
</feature>
<keyword evidence="3" id="KW-1185">Reference proteome</keyword>
<organism evidence="2 3">
    <name type="scientific">Sinanodonta woodiana</name>
    <name type="common">Chinese pond mussel</name>
    <name type="synonym">Anodonta woodiana</name>
    <dbReference type="NCBI Taxonomy" id="1069815"/>
    <lineage>
        <taxon>Eukaryota</taxon>
        <taxon>Metazoa</taxon>
        <taxon>Spiralia</taxon>
        <taxon>Lophotrochozoa</taxon>
        <taxon>Mollusca</taxon>
        <taxon>Bivalvia</taxon>
        <taxon>Autobranchia</taxon>
        <taxon>Heteroconchia</taxon>
        <taxon>Palaeoheterodonta</taxon>
        <taxon>Unionida</taxon>
        <taxon>Unionoidea</taxon>
        <taxon>Unionidae</taxon>
        <taxon>Unioninae</taxon>
        <taxon>Sinanodonta</taxon>
    </lineage>
</organism>
<reference evidence="2 3" key="1">
    <citation type="submission" date="2024-11" db="EMBL/GenBank/DDBJ databases">
        <title>Chromosome-level genome assembly of the freshwater bivalve Anodonta woodiana.</title>
        <authorList>
            <person name="Chen X."/>
        </authorList>
    </citation>
    <scope>NUCLEOTIDE SEQUENCE [LARGE SCALE GENOMIC DNA]</scope>
    <source>
        <strain evidence="2">MN2024</strain>
        <tissue evidence="2">Gills</tissue>
    </source>
</reference>
<dbReference type="EMBL" id="JBJQND010000012">
    <property type="protein sequence ID" value="KAL3858603.1"/>
    <property type="molecule type" value="Genomic_DNA"/>
</dbReference>
<proteinExistence type="predicted"/>
<dbReference type="AlphaFoldDB" id="A0ABD3VCC0"/>
<feature type="region of interest" description="Disordered" evidence="1">
    <location>
        <begin position="172"/>
        <end position="194"/>
    </location>
</feature>
<feature type="compositionally biased region" description="Basic and acidic residues" evidence="1">
    <location>
        <begin position="263"/>
        <end position="276"/>
    </location>
</feature>
<protein>
    <submittedName>
        <fullName evidence="2">Uncharacterized protein</fullName>
    </submittedName>
</protein>
<sequence length="292" mass="32907">MVWKKKLQQIRYIMWKKNNKWDVVETKWVKRPGQMVSIKQILVNNTSELLPQIKHMVAIVPHSTMGENTICFTNNQSTVVYIHCIYGNNNNLNMYTEIKDRKWLCDMFLDEEKSSSAGESLSLPTPKNEEEEEEEGSDSLDSDDDANDEKDEGINSDASSSVRISKTILFTHSKVQPETNEASLQNNPDLPQEGPTIQTPADIIRLVTVANVPKSILKNRDTIPVNLEAAEPEYMGNNLVKATEKDSSPASSVMAFSGKVMEKEPAVQDLEVDAKPKKMSKLRAQRQSQAPR</sequence>
<feature type="compositionally biased region" description="Polar residues" evidence="1">
    <location>
        <begin position="115"/>
        <end position="125"/>
    </location>
</feature>